<feature type="domain" description="Glycosyltransferase subfamily 4-like N-terminal" evidence="2">
    <location>
        <begin position="18"/>
        <end position="172"/>
    </location>
</feature>
<sequence>MKKSIAIICEYNLFPERIGGMDRFFVAFDKTLRGKGHSVQWFFKKVESFSFYENISIISSENRNVEGYFLNYCKQNNLKFDIVITHFLQPVSIFFKRVKLQMNPYIINIDHNPRPLNGFPFKKRLKNKIKGILFGKYVDKIVGVSKYTEQHVLKNFGKHLKNKTVTIYNGIAISNFKKQFIEREDAPFKFIVISHLRESKGIQDLLGALNKLNNKNKKSIKVDIYGDGTYKNSLLALKESYSLDTIVEFKGNSPKINELLYQYHYLIQPTYMECFSLSLLESLASNVPVITTTVGGNPEIIKNGFNGYLFEPKDTNALAKIITNIVNQEKTISTKVNTLIEQEYTLEIMVQNHLKLIECI</sequence>
<organism evidence="3 4">
    <name type="scientific">Lutibacter flavus</name>
    <dbReference type="NCBI Taxonomy" id="691689"/>
    <lineage>
        <taxon>Bacteria</taxon>
        <taxon>Pseudomonadati</taxon>
        <taxon>Bacteroidota</taxon>
        <taxon>Flavobacteriia</taxon>
        <taxon>Flavobacteriales</taxon>
        <taxon>Flavobacteriaceae</taxon>
        <taxon>Lutibacter</taxon>
    </lineage>
</organism>
<dbReference type="CDD" id="cd03801">
    <property type="entry name" value="GT4_PimA-like"/>
    <property type="match status" value="1"/>
</dbReference>
<protein>
    <submittedName>
        <fullName evidence="3">Glycosyltransferase involved in cell wall bisynthesis</fullName>
    </submittedName>
</protein>
<dbReference type="InterPro" id="IPR028098">
    <property type="entry name" value="Glyco_trans_4-like_N"/>
</dbReference>
<gene>
    <name evidence="3" type="ORF">SAMN04488111_0876</name>
</gene>
<reference evidence="4" key="1">
    <citation type="submission" date="2017-06" db="EMBL/GenBank/DDBJ databases">
        <authorList>
            <person name="Varghese N."/>
            <person name="Submissions S."/>
        </authorList>
    </citation>
    <scope>NUCLEOTIDE SEQUENCE [LARGE SCALE GENOMIC DNA]</scope>
    <source>
        <strain evidence="4">DSM 27993</strain>
    </source>
</reference>
<dbReference type="AlphaFoldDB" id="A0A238VSK7"/>
<feature type="domain" description="Glycosyl transferase family 1" evidence="1">
    <location>
        <begin position="178"/>
        <end position="330"/>
    </location>
</feature>
<dbReference type="Pfam" id="PF00534">
    <property type="entry name" value="Glycos_transf_1"/>
    <property type="match status" value="1"/>
</dbReference>
<evidence type="ECO:0000313" key="3">
    <source>
        <dbReference type="EMBL" id="SNR36499.1"/>
    </source>
</evidence>
<dbReference type="GO" id="GO:0016757">
    <property type="term" value="F:glycosyltransferase activity"/>
    <property type="evidence" value="ECO:0007669"/>
    <property type="project" value="InterPro"/>
</dbReference>
<dbReference type="EMBL" id="FZNX01000001">
    <property type="protein sequence ID" value="SNR36499.1"/>
    <property type="molecule type" value="Genomic_DNA"/>
</dbReference>
<evidence type="ECO:0000259" key="1">
    <source>
        <dbReference type="Pfam" id="PF00534"/>
    </source>
</evidence>
<dbReference type="PANTHER" id="PTHR12526">
    <property type="entry name" value="GLYCOSYLTRANSFERASE"/>
    <property type="match status" value="1"/>
</dbReference>
<evidence type="ECO:0000259" key="2">
    <source>
        <dbReference type="Pfam" id="PF13439"/>
    </source>
</evidence>
<dbReference type="InterPro" id="IPR001296">
    <property type="entry name" value="Glyco_trans_1"/>
</dbReference>
<dbReference type="Proteomes" id="UP000198412">
    <property type="component" value="Unassembled WGS sequence"/>
</dbReference>
<evidence type="ECO:0000313" key="4">
    <source>
        <dbReference type="Proteomes" id="UP000198412"/>
    </source>
</evidence>
<dbReference type="SUPFAM" id="SSF53756">
    <property type="entry name" value="UDP-Glycosyltransferase/glycogen phosphorylase"/>
    <property type="match status" value="1"/>
</dbReference>
<dbReference type="Pfam" id="PF13439">
    <property type="entry name" value="Glyco_transf_4"/>
    <property type="match status" value="1"/>
</dbReference>
<dbReference type="Gene3D" id="3.40.50.2000">
    <property type="entry name" value="Glycogen Phosphorylase B"/>
    <property type="match status" value="2"/>
</dbReference>
<name>A0A238VSK7_9FLAO</name>
<proteinExistence type="predicted"/>
<keyword evidence="3" id="KW-0808">Transferase</keyword>
<keyword evidence="4" id="KW-1185">Reference proteome</keyword>
<dbReference type="RefSeq" id="WP_089377177.1">
    <property type="nucleotide sequence ID" value="NZ_FZNX01000001.1"/>
</dbReference>
<dbReference type="OrthoDB" id="9811239at2"/>
<dbReference type="PANTHER" id="PTHR12526:SF630">
    <property type="entry name" value="GLYCOSYLTRANSFERASE"/>
    <property type="match status" value="1"/>
</dbReference>
<accession>A0A238VSK7</accession>